<feature type="zinc finger region" description="C3H1-type" evidence="4">
    <location>
        <begin position="76"/>
        <end position="104"/>
    </location>
</feature>
<keyword evidence="1 4" id="KW-0479">Metal-binding</keyword>
<dbReference type="InterPro" id="IPR036855">
    <property type="entry name" value="Znf_CCCH_sf"/>
</dbReference>
<feature type="domain" description="C3H1-type" evidence="6">
    <location>
        <begin position="76"/>
        <end position="104"/>
    </location>
</feature>
<organism evidence="7">
    <name type="scientific">Trypanosoma congolense (strain IL3000)</name>
    <dbReference type="NCBI Taxonomy" id="1068625"/>
    <lineage>
        <taxon>Eukaryota</taxon>
        <taxon>Discoba</taxon>
        <taxon>Euglenozoa</taxon>
        <taxon>Kinetoplastea</taxon>
        <taxon>Metakinetoplastina</taxon>
        <taxon>Trypanosomatida</taxon>
        <taxon>Trypanosomatidae</taxon>
        <taxon>Trypanosoma</taxon>
        <taxon>Nannomonas</taxon>
    </lineage>
</organism>
<sequence length="372" mass="40092">MGAGCKFVHADVDYTLLEGHPIHVNYIWRHEGLCAYERLPPGELVEVLSDDMSTVNSVRSELILVTRGALARFDIAEPLIRCKYFDLNQTCFTGERCNFLHIISVDPTAQGDFKRTSRATAVSGAPTGSSLTHPNEGSAGTCSTRTTNKEDSTTTKTMCGAGNQDTRPSSSSWVPNPDLAPFEPSTAKQYATPQDVVTPSGLPPNALQDQLRRNDTYLHGIPGMATSVLNNYLQDMQTIPGVPGFERAATPQEQLNYLISQLVPVIVDQLSARSARTITVAPSPLLDVPSSIGTLLFLPRGVSEAVAVHPVLDTSFLCRVMMLGAEAGYSVSAADRQQQAMRMGGGTGWWQPHGVQGGCSGDAFPANWSNIR</sequence>
<dbReference type="SUPFAM" id="SSF90229">
    <property type="entry name" value="CCCH zinc finger"/>
    <property type="match status" value="1"/>
</dbReference>
<dbReference type="PROSITE" id="PS50103">
    <property type="entry name" value="ZF_C3H1"/>
    <property type="match status" value="1"/>
</dbReference>
<evidence type="ECO:0000256" key="2">
    <source>
        <dbReference type="ARBA" id="ARBA00022771"/>
    </source>
</evidence>
<feature type="compositionally biased region" description="Polar residues" evidence="5">
    <location>
        <begin position="163"/>
        <end position="174"/>
    </location>
</feature>
<evidence type="ECO:0000256" key="3">
    <source>
        <dbReference type="ARBA" id="ARBA00022833"/>
    </source>
</evidence>
<evidence type="ECO:0000256" key="5">
    <source>
        <dbReference type="SAM" id="MobiDB-lite"/>
    </source>
</evidence>
<dbReference type="VEuPathDB" id="TriTrypDB:TcIL3000_10_10850"/>
<dbReference type="PANTHER" id="PTHR37562">
    <property type="entry name" value="C3H1-TYPE DOMAIN-CONTAINING PROTEIN-RELATED"/>
    <property type="match status" value="1"/>
</dbReference>
<evidence type="ECO:0000259" key="6">
    <source>
        <dbReference type="PROSITE" id="PS50103"/>
    </source>
</evidence>
<name>G0UY39_TRYCI</name>
<keyword evidence="3 4" id="KW-0862">Zinc</keyword>
<feature type="region of interest" description="Disordered" evidence="5">
    <location>
        <begin position="116"/>
        <end position="185"/>
    </location>
</feature>
<proteinExistence type="predicted"/>
<evidence type="ECO:0000256" key="4">
    <source>
        <dbReference type="PROSITE-ProRule" id="PRU00723"/>
    </source>
</evidence>
<dbReference type="PANTHER" id="PTHR37562:SF5">
    <property type="entry name" value="C3H1-TYPE DOMAIN-CONTAINING PROTEIN"/>
    <property type="match status" value="1"/>
</dbReference>
<feature type="compositionally biased region" description="Polar residues" evidence="5">
    <location>
        <begin position="126"/>
        <end position="142"/>
    </location>
</feature>
<evidence type="ECO:0000256" key="1">
    <source>
        <dbReference type="ARBA" id="ARBA00022723"/>
    </source>
</evidence>
<keyword evidence="2 4" id="KW-0863">Zinc-finger</keyword>
<dbReference type="InterPro" id="IPR000571">
    <property type="entry name" value="Znf_CCCH"/>
</dbReference>
<dbReference type="AlphaFoldDB" id="G0UY39"/>
<evidence type="ECO:0000313" key="7">
    <source>
        <dbReference type="EMBL" id="CCC94306.1"/>
    </source>
</evidence>
<reference evidence="7" key="1">
    <citation type="journal article" date="2012" name="Proc. Natl. Acad. Sci. U.S.A.">
        <title>Antigenic diversity is generated by distinct evolutionary mechanisms in African trypanosome species.</title>
        <authorList>
            <person name="Jackson A.P."/>
            <person name="Berry A."/>
            <person name="Aslett M."/>
            <person name="Allison H.C."/>
            <person name="Burton P."/>
            <person name="Vavrova-Anderson J."/>
            <person name="Brown R."/>
            <person name="Browne H."/>
            <person name="Corton N."/>
            <person name="Hauser H."/>
            <person name="Gamble J."/>
            <person name="Gilderthorp R."/>
            <person name="Marcello L."/>
            <person name="McQuillan J."/>
            <person name="Otto T.D."/>
            <person name="Quail M.A."/>
            <person name="Sanders M.J."/>
            <person name="van Tonder A."/>
            <person name="Ginger M.L."/>
            <person name="Field M.C."/>
            <person name="Barry J.D."/>
            <person name="Hertz-Fowler C."/>
            <person name="Berriman M."/>
        </authorList>
    </citation>
    <scope>NUCLEOTIDE SEQUENCE</scope>
    <source>
        <strain evidence="7">IL3000</strain>
    </source>
</reference>
<dbReference type="GO" id="GO:0008270">
    <property type="term" value="F:zinc ion binding"/>
    <property type="evidence" value="ECO:0007669"/>
    <property type="project" value="UniProtKB-KW"/>
</dbReference>
<protein>
    <recommendedName>
        <fullName evidence="6">C3H1-type domain-containing protein</fullName>
    </recommendedName>
</protein>
<gene>
    <name evidence="7" type="ORF">TCIL3000_10_10850</name>
</gene>
<dbReference type="EMBL" id="HE575323">
    <property type="protein sequence ID" value="CCC94306.1"/>
    <property type="molecule type" value="Genomic_DNA"/>
</dbReference>
<accession>G0UY39</accession>